<proteinExistence type="predicted"/>
<organism evidence="1 2">
    <name type="scientific">Timema podura</name>
    <name type="common">Walking stick</name>
    <dbReference type="NCBI Taxonomy" id="61482"/>
    <lineage>
        <taxon>Eukaryota</taxon>
        <taxon>Metazoa</taxon>
        <taxon>Ecdysozoa</taxon>
        <taxon>Arthropoda</taxon>
        <taxon>Hexapoda</taxon>
        <taxon>Insecta</taxon>
        <taxon>Pterygota</taxon>
        <taxon>Neoptera</taxon>
        <taxon>Polyneoptera</taxon>
        <taxon>Phasmatodea</taxon>
        <taxon>Timematodea</taxon>
        <taxon>Timematoidea</taxon>
        <taxon>Timematidae</taxon>
        <taxon>Timema</taxon>
    </lineage>
</organism>
<comment type="caution">
    <text evidence="1">The sequence shown here is derived from an EMBL/GenBank/DDBJ whole genome shotgun (WGS) entry which is preliminary data.</text>
</comment>
<gene>
    <name evidence="1" type="ORF">TPAB3V08_LOCUS4621</name>
</gene>
<reference evidence="1" key="1">
    <citation type="submission" date="2021-03" db="EMBL/GenBank/DDBJ databases">
        <authorList>
            <person name="Tran Van P."/>
        </authorList>
    </citation>
    <scope>NUCLEOTIDE SEQUENCE</scope>
</reference>
<dbReference type="EMBL" id="CAJPIN010005768">
    <property type="protein sequence ID" value="CAG2057644.1"/>
    <property type="molecule type" value="Genomic_DNA"/>
</dbReference>
<evidence type="ECO:0000313" key="2">
    <source>
        <dbReference type="Proteomes" id="UP001153148"/>
    </source>
</evidence>
<dbReference type="Proteomes" id="UP001153148">
    <property type="component" value="Unassembled WGS sequence"/>
</dbReference>
<protein>
    <submittedName>
        <fullName evidence="1">Uncharacterized protein</fullName>
    </submittedName>
</protein>
<accession>A0ABN7NX17</accession>
<name>A0ABN7NX17_TIMPD</name>
<keyword evidence="2" id="KW-1185">Reference proteome</keyword>
<sequence length="111" mass="12346">MAGGWGATLEGKIAKAAGQRLPWMEELLRQTARGATSEVRLYLADEIKISSKVKTVNGAGCTLIEVGCLKLVKFDRLSPDYVAAEIVKGILEERETMTVPRFMEFWICLLR</sequence>
<evidence type="ECO:0000313" key="1">
    <source>
        <dbReference type="EMBL" id="CAG2057644.1"/>
    </source>
</evidence>
<feature type="non-terminal residue" evidence="1">
    <location>
        <position position="111"/>
    </location>
</feature>